<dbReference type="Proteomes" id="UP000199048">
    <property type="component" value="Unassembled WGS sequence"/>
</dbReference>
<accession>A0A1I4JMB7</accession>
<dbReference type="AlphaFoldDB" id="A0A1I4JMB7"/>
<evidence type="ECO:0000313" key="3">
    <source>
        <dbReference type="Proteomes" id="UP000199048"/>
    </source>
</evidence>
<dbReference type="NCBIfam" id="TIGR02622">
    <property type="entry name" value="CDP_4_6_dhtase"/>
    <property type="match status" value="1"/>
</dbReference>
<evidence type="ECO:0000313" key="2">
    <source>
        <dbReference type="EMBL" id="SFL67692.1"/>
    </source>
</evidence>
<dbReference type="Gene3D" id="3.90.25.10">
    <property type="entry name" value="UDP-galactose 4-epimerase, domain 1"/>
    <property type="match status" value="1"/>
</dbReference>
<dbReference type="STRING" id="582667.SAMN05192568_1008141"/>
<organism evidence="2 3">
    <name type="scientific">Methylobacterium pseudosasicola</name>
    <dbReference type="NCBI Taxonomy" id="582667"/>
    <lineage>
        <taxon>Bacteria</taxon>
        <taxon>Pseudomonadati</taxon>
        <taxon>Pseudomonadota</taxon>
        <taxon>Alphaproteobacteria</taxon>
        <taxon>Hyphomicrobiales</taxon>
        <taxon>Methylobacteriaceae</taxon>
        <taxon>Methylobacterium</taxon>
    </lineage>
</organism>
<dbReference type="SUPFAM" id="SSF51735">
    <property type="entry name" value="NAD(P)-binding Rossmann-fold domains"/>
    <property type="match status" value="1"/>
</dbReference>
<protein>
    <submittedName>
        <fullName evidence="2">CDP-glucose 4,6-dehydratase</fullName>
    </submittedName>
</protein>
<dbReference type="PANTHER" id="PTHR43000">
    <property type="entry name" value="DTDP-D-GLUCOSE 4,6-DEHYDRATASE-RELATED"/>
    <property type="match status" value="1"/>
</dbReference>
<dbReference type="InterPro" id="IPR016040">
    <property type="entry name" value="NAD(P)-bd_dom"/>
</dbReference>
<keyword evidence="3" id="KW-1185">Reference proteome</keyword>
<proteinExistence type="predicted"/>
<name>A0A1I4JMB7_9HYPH</name>
<gene>
    <name evidence="2" type="ORF">SAMN05192568_1008141</name>
</gene>
<evidence type="ECO:0000259" key="1">
    <source>
        <dbReference type="Pfam" id="PF16363"/>
    </source>
</evidence>
<feature type="domain" description="NAD(P)-binding" evidence="1">
    <location>
        <begin position="23"/>
        <end position="287"/>
    </location>
</feature>
<dbReference type="Pfam" id="PF16363">
    <property type="entry name" value="GDP_Man_Dehyd"/>
    <property type="match status" value="1"/>
</dbReference>
<dbReference type="EMBL" id="FOTK01000008">
    <property type="protein sequence ID" value="SFL67692.1"/>
    <property type="molecule type" value="Genomic_DNA"/>
</dbReference>
<dbReference type="Gene3D" id="3.40.50.720">
    <property type="entry name" value="NAD(P)-binding Rossmann-like Domain"/>
    <property type="match status" value="1"/>
</dbReference>
<reference evidence="3" key="1">
    <citation type="submission" date="2016-10" db="EMBL/GenBank/DDBJ databases">
        <authorList>
            <person name="Varghese N."/>
            <person name="Submissions S."/>
        </authorList>
    </citation>
    <scope>NUCLEOTIDE SEQUENCE [LARGE SCALE GENOMIC DNA]</scope>
    <source>
        <strain evidence="3">BL36</strain>
    </source>
</reference>
<dbReference type="InterPro" id="IPR013445">
    <property type="entry name" value="CDP_4_6_deHydtase"/>
</dbReference>
<sequence>MGLALSPPDDRPNLFLDLGLAERIQSEFVDIRDAGAVFAAVTAFRPQIVFHLAAQALVRRSYADPLETFAVNVLGTAHVLEAARQTDSVRAVVCVTSDKCYENREWVWGYRENDPLGGKDPYSASKAAAEIVAASYRETLVSGSRFRLATARGGNVIGGGDWSEDRLVPDLVRAIQANSPLVLRNPKAVRPWQHVLELLHGYLLLGERLLAADDGAIGAWNFGPPRGSEVAVSHLIDQALTVWGGDPISIRVEPSTLREAGILKLDASKAEAELGWRPLLSFADTVRLTMDWYHSYCERPASARKLIEAQITDYRRIAAAASPVDKDYSRL</sequence>
<dbReference type="InterPro" id="IPR036291">
    <property type="entry name" value="NAD(P)-bd_dom_sf"/>
</dbReference>